<comment type="similarity">
    <text evidence="2 8">Belongs to the short-chain dehydrogenases/reductases (SDR) family. FabI subfamily.</text>
</comment>
<dbReference type="GO" id="GO:0004318">
    <property type="term" value="F:enoyl-[acyl-carrier-protein] reductase (NADH) activity"/>
    <property type="evidence" value="ECO:0007669"/>
    <property type="project" value="UniProtKB-EC"/>
</dbReference>
<dbReference type="InterPro" id="IPR036291">
    <property type="entry name" value="NAD(P)-bd_dom_sf"/>
</dbReference>
<organism evidence="11 12">
    <name type="scientific">Methylacidimicrobium tartarophylax</name>
    <dbReference type="NCBI Taxonomy" id="1041768"/>
    <lineage>
        <taxon>Bacteria</taxon>
        <taxon>Pseudomonadati</taxon>
        <taxon>Verrucomicrobiota</taxon>
        <taxon>Methylacidimicrobium</taxon>
    </lineage>
</organism>
<evidence type="ECO:0000313" key="12">
    <source>
        <dbReference type="Proteomes" id="UP000334923"/>
    </source>
</evidence>
<feature type="binding site" evidence="10">
    <location>
        <position position="95"/>
    </location>
    <ligand>
        <name>NAD(+)</name>
        <dbReference type="ChEBI" id="CHEBI:57540"/>
    </ligand>
</feature>
<proteinExistence type="inferred from homology"/>
<keyword evidence="8 10" id="KW-0520">NAD</keyword>
<dbReference type="RefSeq" id="WP_142660810.1">
    <property type="nucleotide sequence ID" value="NZ_CABFVA020000114.1"/>
</dbReference>
<feature type="binding site" evidence="10">
    <location>
        <position position="15"/>
    </location>
    <ligand>
        <name>NAD(+)</name>
        <dbReference type="ChEBI" id="CHEBI:57540"/>
    </ligand>
</feature>
<evidence type="ECO:0000256" key="4">
    <source>
        <dbReference type="ARBA" id="ARBA00022832"/>
    </source>
</evidence>
<dbReference type="Proteomes" id="UP000334923">
    <property type="component" value="Unassembled WGS sequence"/>
</dbReference>
<evidence type="ECO:0000256" key="10">
    <source>
        <dbReference type="PIRSR" id="PIRSR000094-3"/>
    </source>
</evidence>
<dbReference type="CDD" id="cd05372">
    <property type="entry name" value="ENR_SDR"/>
    <property type="match status" value="1"/>
</dbReference>
<evidence type="ECO:0000256" key="5">
    <source>
        <dbReference type="ARBA" id="ARBA00023002"/>
    </source>
</evidence>
<comment type="catalytic activity">
    <reaction evidence="8">
        <text>a 2,3-saturated acyl-[ACP] + NAD(+) = a (2E)-enoyl-[ACP] + NADH + H(+)</text>
        <dbReference type="Rhea" id="RHEA:10240"/>
        <dbReference type="Rhea" id="RHEA-COMP:9925"/>
        <dbReference type="Rhea" id="RHEA-COMP:9926"/>
        <dbReference type="ChEBI" id="CHEBI:15378"/>
        <dbReference type="ChEBI" id="CHEBI:57540"/>
        <dbReference type="ChEBI" id="CHEBI:57945"/>
        <dbReference type="ChEBI" id="CHEBI:78784"/>
        <dbReference type="ChEBI" id="CHEBI:78785"/>
        <dbReference type="EC" id="1.3.1.9"/>
    </reaction>
</comment>
<dbReference type="InterPro" id="IPR014358">
    <property type="entry name" value="Enoyl-ACP_Rdtase_NADH"/>
</dbReference>
<keyword evidence="4" id="KW-0276">Fatty acid metabolism</keyword>
<gene>
    <name evidence="11" type="primary">fabI</name>
    <name evidence="11" type="ORF">MAMT_01974</name>
</gene>
<dbReference type="GO" id="GO:0006633">
    <property type="term" value="P:fatty acid biosynthetic process"/>
    <property type="evidence" value="ECO:0007669"/>
    <property type="project" value="UniProtKB-KW"/>
</dbReference>
<dbReference type="PIRSF" id="PIRSF000094">
    <property type="entry name" value="Enoyl-ACP_rdct"/>
    <property type="match status" value="1"/>
</dbReference>
<evidence type="ECO:0000256" key="6">
    <source>
        <dbReference type="ARBA" id="ARBA00023098"/>
    </source>
</evidence>
<feature type="active site" description="Proton acceptor" evidence="9">
    <location>
        <position position="158"/>
    </location>
</feature>
<accession>A0A5E6MFU0</accession>
<protein>
    <recommendedName>
        <fullName evidence="8">Enoyl-[acyl-carrier-protein] reductase [NADH]</fullName>
        <ecNumber evidence="8">1.3.1.9</ecNumber>
    </recommendedName>
</protein>
<dbReference type="SUPFAM" id="SSF51735">
    <property type="entry name" value="NAD(P)-binding Rossmann-fold domains"/>
    <property type="match status" value="1"/>
</dbReference>
<dbReference type="PANTHER" id="PTHR43159">
    <property type="entry name" value="ENOYL-[ACYL-CARRIER-PROTEIN] REDUCTASE"/>
    <property type="match status" value="1"/>
</dbReference>
<feature type="active site" description="Proton acceptor" evidence="9">
    <location>
        <position position="148"/>
    </location>
</feature>
<dbReference type="PANTHER" id="PTHR43159:SF2">
    <property type="entry name" value="ENOYL-[ACYL-CARRIER-PROTEIN] REDUCTASE [NADH], CHLOROPLASTIC"/>
    <property type="match status" value="1"/>
</dbReference>
<dbReference type="Gene3D" id="1.10.8.400">
    <property type="entry name" value="Enoyl acyl carrier protein reductase"/>
    <property type="match status" value="1"/>
</dbReference>
<feature type="binding site" evidence="10">
    <location>
        <begin position="194"/>
        <end position="198"/>
    </location>
    <ligand>
        <name>NAD(+)</name>
        <dbReference type="ChEBI" id="CHEBI:57540"/>
    </ligand>
</feature>
<sequence>MNQGILEGKTALVFGVANKRSLAWSIAQAWSAEGASLILGCQGERLRKNVEELAESLPKPGKVFCCDLAEDAQLESFFSEVARVAPTIDLVLHSVAFSPKDALEHELSEVKRDDFRVTFDISVYSFLAIAGHVKRRMSRGGLLLTLSYYGAEKVTPQYHIMGTAKAALEASVRYLAYELGPQGIRVNALSPGPVNTLAARGISGFTQMLKHHQETAPLRKPVDLAEVGATALFLASEGAGAITGQTIYLDCGYSILGA</sequence>
<dbReference type="PRINTS" id="PR00081">
    <property type="entry name" value="GDHRDH"/>
</dbReference>
<dbReference type="OrthoDB" id="9803628at2"/>
<name>A0A5E6MFU0_9BACT</name>
<keyword evidence="3 8" id="KW-0444">Lipid biosynthesis</keyword>
<keyword evidence="7 8" id="KW-0275">Fatty acid biosynthesis</keyword>
<dbReference type="Gene3D" id="3.40.50.720">
    <property type="entry name" value="NAD(P)-binding Rossmann-like Domain"/>
    <property type="match status" value="1"/>
</dbReference>
<dbReference type="AlphaFoldDB" id="A0A5E6MFU0"/>
<evidence type="ECO:0000256" key="3">
    <source>
        <dbReference type="ARBA" id="ARBA00022516"/>
    </source>
</evidence>
<evidence type="ECO:0000256" key="1">
    <source>
        <dbReference type="ARBA" id="ARBA00005194"/>
    </source>
</evidence>
<keyword evidence="5 8" id="KW-0560">Oxidoreductase</keyword>
<evidence type="ECO:0000256" key="9">
    <source>
        <dbReference type="PIRSR" id="PIRSR000094-1"/>
    </source>
</evidence>
<dbReference type="EC" id="1.3.1.9" evidence="8"/>
<evidence type="ECO:0000256" key="7">
    <source>
        <dbReference type="ARBA" id="ARBA00023160"/>
    </source>
</evidence>
<evidence type="ECO:0000256" key="8">
    <source>
        <dbReference type="PIRNR" id="PIRNR000094"/>
    </source>
</evidence>
<feature type="binding site" evidence="10">
    <location>
        <position position="42"/>
    </location>
    <ligand>
        <name>NAD(+)</name>
        <dbReference type="ChEBI" id="CHEBI:57540"/>
    </ligand>
</feature>
<dbReference type="Pfam" id="PF13561">
    <property type="entry name" value="adh_short_C2"/>
    <property type="match status" value="1"/>
</dbReference>
<dbReference type="EMBL" id="CABFVA020000114">
    <property type="protein sequence ID" value="VVM07881.1"/>
    <property type="molecule type" value="Genomic_DNA"/>
</dbReference>
<comment type="pathway">
    <text evidence="1">Lipid metabolism; fatty acid biosynthesis.</text>
</comment>
<keyword evidence="6" id="KW-0443">Lipid metabolism</keyword>
<feature type="binding site" evidence="10">
    <location>
        <position position="165"/>
    </location>
    <ligand>
        <name>NAD(+)</name>
        <dbReference type="ChEBI" id="CHEBI:57540"/>
    </ligand>
</feature>
<evidence type="ECO:0000256" key="2">
    <source>
        <dbReference type="ARBA" id="ARBA00009233"/>
    </source>
</evidence>
<dbReference type="InterPro" id="IPR002347">
    <property type="entry name" value="SDR_fam"/>
</dbReference>
<keyword evidence="12" id="KW-1185">Reference proteome</keyword>
<evidence type="ECO:0000313" key="11">
    <source>
        <dbReference type="EMBL" id="VVM07881.1"/>
    </source>
</evidence>
<reference evidence="11 12" key="1">
    <citation type="submission" date="2019-09" db="EMBL/GenBank/DDBJ databases">
        <authorList>
            <person name="Cremers G."/>
        </authorList>
    </citation>
    <scope>NUCLEOTIDE SEQUENCE [LARGE SCALE GENOMIC DNA]</scope>
    <source>
        <strain evidence="11">4A</strain>
    </source>
</reference>